<accession>A0A2H9TL79</accession>
<dbReference type="OrthoDB" id="10266662at2759"/>
<evidence type="ECO:0000256" key="2">
    <source>
        <dbReference type="ARBA" id="ARBA00005907"/>
    </source>
</evidence>
<dbReference type="STRING" id="1246581.A0A2H9TL79"/>
<dbReference type="GO" id="GO:0030691">
    <property type="term" value="C:Noc2p-Noc3p complex"/>
    <property type="evidence" value="ECO:0007669"/>
    <property type="project" value="TreeGrafter"/>
</dbReference>
<dbReference type="EMBL" id="MTSL01000119">
    <property type="protein sequence ID" value="PJF18492.1"/>
    <property type="molecule type" value="Genomic_DNA"/>
</dbReference>
<feature type="compositionally biased region" description="Acidic residues" evidence="4">
    <location>
        <begin position="524"/>
        <end position="536"/>
    </location>
</feature>
<dbReference type="InterPro" id="IPR016024">
    <property type="entry name" value="ARM-type_fold"/>
</dbReference>
<protein>
    <submittedName>
        <fullName evidence="5">Uncharacterized protein</fullName>
    </submittedName>
</protein>
<evidence type="ECO:0000256" key="3">
    <source>
        <dbReference type="ARBA" id="ARBA00023242"/>
    </source>
</evidence>
<dbReference type="InterPro" id="IPR005343">
    <property type="entry name" value="Noc2"/>
</dbReference>
<organism evidence="5 6">
    <name type="scientific">Paramicrosporidium saccamoebae</name>
    <dbReference type="NCBI Taxonomy" id="1246581"/>
    <lineage>
        <taxon>Eukaryota</taxon>
        <taxon>Fungi</taxon>
        <taxon>Fungi incertae sedis</taxon>
        <taxon>Cryptomycota</taxon>
        <taxon>Cryptomycota incertae sedis</taxon>
        <taxon>Paramicrosporidium</taxon>
    </lineage>
</organism>
<dbReference type="GO" id="GO:0042273">
    <property type="term" value="P:ribosomal large subunit biogenesis"/>
    <property type="evidence" value="ECO:0007669"/>
    <property type="project" value="TreeGrafter"/>
</dbReference>
<evidence type="ECO:0000256" key="4">
    <source>
        <dbReference type="SAM" id="MobiDB-lite"/>
    </source>
</evidence>
<evidence type="ECO:0000313" key="6">
    <source>
        <dbReference type="Proteomes" id="UP000240830"/>
    </source>
</evidence>
<dbReference type="AlphaFoldDB" id="A0A2H9TL79"/>
<comment type="subcellular location">
    <subcellularLocation>
        <location evidence="1">Nucleus</location>
    </subcellularLocation>
</comment>
<evidence type="ECO:0000313" key="5">
    <source>
        <dbReference type="EMBL" id="PJF18492.1"/>
    </source>
</evidence>
<name>A0A2H9TL79_9FUNG</name>
<dbReference type="PANTHER" id="PTHR12687">
    <property type="entry name" value="NUCLEOLAR COMPLEX 2 AND RAD4-RELATED"/>
    <property type="match status" value="1"/>
</dbReference>
<gene>
    <name evidence="5" type="ORF">PSACC_01700</name>
</gene>
<evidence type="ECO:0000256" key="1">
    <source>
        <dbReference type="ARBA" id="ARBA00004123"/>
    </source>
</evidence>
<feature type="compositionally biased region" description="Acidic residues" evidence="4">
    <location>
        <begin position="455"/>
        <end position="464"/>
    </location>
</feature>
<keyword evidence="6" id="KW-1185">Reference proteome</keyword>
<dbReference type="GO" id="GO:0030690">
    <property type="term" value="C:Noc1p-Noc2p complex"/>
    <property type="evidence" value="ECO:0007669"/>
    <property type="project" value="TreeGrafter"/>
</dbReference>
<comment type="similarity">
    <text evidence="2">Belongs to the NOC2 family.</text>
</comment>
<reference evidence="5 6" key="1">
    <citation type="submission" date="2016-10" db="EMBL/GenBank/DDBJ databases">
        <title>The genome of Paramicrosporidium saccamoebae is the missing link in understanding Cryptomycota and Microsporidia evolution.</title>
        <authorList>
            <person name="Quandt C.A."/>
            <person name="Beaudet D."/>
            <person name="Corsaro D."/>
            <person name="Michel R."/>
            <person name="Corradi N."/>
            <person name="James T."/>
        </authorList>
    </citation>
    <scope>NUCLEOTIDE SEQUENCE [LARGE SCALE GENOMIC DNA]</scope>
    <source>
        <strain evidence="5 6">KSL3</strain>
    </source>
</reference>
<sequence length="536" mass="59902">MTADEPTVLGLDACKSALEQIDLDAGGSPITSLTALVGPIPVSLLRALELSTKDVEKTKRIQRVVKLFCEKTAQILADPSSVPEDILVSLLRVLGTSSALLREYPVLRKQLAKNVVSVWSSWPSDSVRVVALLTLHHLCSRYSKVFESCLKEMYQQYGRSCRSLSMHNLGQATLMLNGLVEIFALYPEKAVAFGTRCLRQMASLVQQAMKKSDKTNVKKVLCWQFIALVRFWAHLLATMGTESAFKALLFPVCNLLTCVLSFQSSPRFFGFHFHMVASALEMIERTGCHIPVTSCLLKIVGYVAKQPLYKLEVKKAAYDLVALYKVPKSETTTKGYLECVADEALFYILKLLTQQISTVTFPEQANAVLSSLKNVIKNFPKLDRNLKKQIEGHMTKITQQKKEIETLRIGEALTPTAVFDKKSTLQIDNMKQPLIAYVANLEKVRNIKRKLLADKEEEEEEDDQVSTNKASTKKVSSKNAAVDKKSVDKVKKPKQELPASKKRRKTESTEKPSGNKRAAKNVGPEEDIVEDFVLDD</sequence>
<keyword evidence="3" id="KW-0539">Nucleus</keyword>
<feature type="region of interest" description="Disordered" evidence="4">
    <location>
        <begin position="455"/>
        <end position="536"/>
    </location>
</feature>
<dbReference type="PANTHER" id="PTHR12687:SF4">
    <property type="entry name" value="NUCLEOLAR COMPLEX PROTEIN 2 HOMOLOG"/>
    <property type="match status" value="1"/>
</dbReference>
<dbReference type="GO" id="GO:0005654">
    <property type="term" value="C:nucleoplasm"/>
    <property type="evidence" value="ECO:0007669"/>
    <property type="project" value="TreeGrafter"/>
</dbReference>
<comment type="caution">
    <text evidence="5">The sequence shown here is derived from an EMBL/GenBank/DDBJ whole genome shotgun (WGS) entry which is preliminary data.</text>
</comment>
<dbReference type="Pfam" id="PF03715">
    <property type="entry name" value="Noc2"/>
    <property type="match status" value="1"/>
</dbReference>
<dbReference type="GO" id="GO:0005730">
    <property type="term" value="C:nucleolus"/>
    <property type="evidence" value="ECO:0007669"/>
    <property type="project" value="TreeGrafter"/>
</dbReference>
<feature type="compositionally biased region" description="Basic and acidic residues" evidence="4">
    <location>
        <begin position="481"/>
        <end position="495"/>
    </location>
</feature>
<dbReference type="SUPFAM" id="SSF48371">
    <property type="entry name" value="ARM repeat"/>
    <property type="match status" value="1"/>
</dbReference>
<proteinExistence type="inferred from homology"/>
<dbReference type="Proteomes" id="UP000240830">
    <property type="component" value="Unassembled WGS sequence"/>
</dbReference>